<dbReference type="Gene3D" id="3.30.500.20">
    <property type="entry name" value="BH3703-like domains"/>
    <property type="match status" value="1"/>
</dbReference>
<dbReference type="NCBIfam" id="TIGR01741">
    <property type="entry name" value="staph_tand_hypo"/>
    <property type="match status" value="1"/>
</dbReference>
<gene>
    <name evidence="1" type="ORF">ACE5LO_27545</name>
</gene>
<dbReference type="EMBL" id="JBHIRY010000065">
    <property type="protein sequence ID" value="MFB5764113.1"/>
    <property type="molecule type" value="Genomic_DNA"/>
</dbReference>
<name>A0ABV5C9Y5_9BACL</name>
<dbReference type="InterPro" id="IPR036170">
    <property type="entry name" value="YezG-like_sf"/>
</dbReference>
<keyword evidence="2" id="KW-1185">Reference proteome</keyword>
<dbReference type="SUPFAM" id="SSF160424">
    <property type="entry name" value="BH3703-like"/>
    <property type="match status" value="1"/>
</dbReference>
<organism evidence="1 2">
    <name type="scientific">Paenibacillus medicaginis</name>
    <dbReference type="NCBI Taxonomy" id="1470560"/>
    <lineage>
        <taxon>Bacteria</taxon>
        <taxon>Bacillati</taxon>
        <taxon>Bacillota</taxon>
        <taxon>Bacilli</taxon>
        <taxon>Bacillales</taxon>
        <taxon>Paenibacillaceae</taxon>
        <taxon>Paenibacillus</taxon>
    </lineage>
</organism>
<evidence type="ECO:0000313" key="1">
    <source>
        <dbReference type="EMBL" id="MFB5764113.1"/>
    </source>
</evidence>
<protein>
    <submittedName>
        <fullName evidence="1">Antitoxin YezG family protein</fullName>
    </submittedName>
</protein>
<dbReference type="RefSeq" id="WP_375523107.1">
    <property type="nucleotide sequence ID" value="NZ_JBHIRY010000065.1"/>
</dbReference>
<dbReference type="InterPro" id="IPR006728">
    <property type="entry name" value="YezG-like"/>
</dbReference>
<dbReference type="Proteomes" id="UP001580430">
    <property type="component" value="Unassembled WGS sequence"/>
</dbReference>
<comment type="caution">
    <text evidence="1">The sequence shown here is derived from an EMBL/GenBank/DDBJ whole genome shotgun (WGS) entry which is preliminary data.</text>
</comment>
<evidence type="ECO:0000313" key="2">
    <source>
        <dbReference type="Proteomes" id="UP001580430"/>
    </source>
</evidence>
<sequence>MNDEKLGIIYHEMAEVVVDTIPEKWSKVYLYGEIVEGSQTAYFYYYPEGNDKHVYSHDIPEISTISEREYSEKWHQLIDIIQELWAEFKDNDQEPWTNFTLTLDSSGKFKMDFNYDDLSNADLHERKTIWKYKYLGVIPKSNSGKKHLEKYLETLEREKE</sequence>
<proteinExistence type="predicted"/>
<dbReference type="Pfam" id="PF04634">
    <property type="entry name" value="YezG-like"/>
    <property type="match status" value="1"/>
</dbReference>
<reference evidence="1 2" key="1">
    <citation type="submission" date="2024-09" db="EMBL/GenBank/DDBJ databases">
        <title>Paenibacillus zeirhizospherea sp. nov., isolated from surface of the maize (Zea mays) roots in a horticulture field, Hungary.</title>
        <authorList>
            <person name="Marton D."/>
            <person name="Farkas M."/>
            <person name="Bedics A."/>
            <person name="Toth E."/>
            <person name="Tancsics A."/>
            <person name="Boka K."/>
            <person name="Marati G."/>
            <person name="Kriszt B."/>
            <person name="Cserhati M."/>
        </authorList>
    </citation>
    <scope>NUCLEOTIDE SEQUENCE [LARGE SCALE GENOMIC DNA]</scope>
    <source>
        <strain evidence="1 2">JCM 18446</strain>
    </source>
</reference>
<accession>A0ABV5C9Y5</accession>